<evidence type="ECO:0000313" key="2">
    <source>
        <dbReference type="Proteomes" id="UP000184513"/>
    </source>
</evidence>
<evidence type="ECO:0000313" key="1">
    <source>
        <dbReference type="EMBL" id="SHM52730.1"/>
    </source>
</evidence>
<dbReference type="EMBL" id="FRCY01000002">
    <property type="protein sequence ID" value="SHM52730.1"/>
    <property type="molecule type" value="Genomic_DNA"/>
</dbReference>
<reference evidence="1 2" key="1">
    <citation type="submission" date="2016-11" db="EMBL/GenBank/DDBJ databases">
        <authorList>
            <person name="Jaros S."/>
            <person name="Januszkiewicz K."/>
            <person name="Wedrychowicz H."/>
        </authorList>
    </citation>
    <scope>NUCLEOTIDE SEQUENCE [LARGE SCALE GENOMIC DNA]</scope>
    <source>
        <strain evidence="1 2">CGMCC 1.6102</strain>
    </source>
</reference>
<protein>
    <submittedName>
        <fullName evidence="1">Transcriptional regulator, TetR family</fullName>
    </submittedName>
</protein>
<gene>
    <name evidence="1" type="ORF">SAMN04488057_10227</name>
</gene>
<dbReference type="Gene3D" id="1.10.357.10">
    <property type="entry name" value="Tetracycline Repressor, domain 2"/>
    <property type="match status" value="1"/>
</dbReference>
<dbReference type="Proteomes" id="UP000184513">
    <property type="component" value="Unassembled WGS sequence"/>
</dbReference>
<accession>A0A1M7JI26</accession>
<dbReference type="InterPro" id="IPR025722">
    <property type="entry name" value="TetR"/>
</dbReference>
<dbReference type="Pfam" id="PF13972">
    <property type="entry name" value="TetR"/>
    <property type="match status" value="1"/>
</dbReference>
<proteinExistence type="predicted"/>
<dbReference type="AlphaFoldDB" id="A0A1M7JI26"/>
<organism evidence="1 2">
    <name type="scientific">Cyclobacterium lianum</name>
    <dbReference type="NCBI Taxonomy" id="388280"/>
    <lineage>
        <taxon>Bacteria</taxon>
        <taxon>Pseudomonadati</taxon>
        <taxon>Bacteroidota</taxon>
        <taxon>Cytophagia</taxon>
        <taxon>Cytophagales</taxon>
        <taxon>Cyclobacteriaceae</taxon>
        <taxon>Cyclobacterium</taxon>
    </lineage>
</organism>
<dbReference type="OrthoDB" id="9785164at2"/>
<dbReference type="STRING" id="388280.SAMN04488057_10227"/>
<keyword evidence="2" id="KW-1185">Reference proteome</keyword>
<sequence length="208" mass="24591">MDLQTLIEKSLTVFNEYGYHRTDMELLMDQLQIRPSDVKSEFTDFEDLIIKIFYSLCAESDAATAEIDKSSTSLELLYSSTLASYKIQFKYRFFFMDLGAIINQHEAVKDRYFELISLRKTQLIHLFNLLFQEGVFENEKFPGSFENLANQMTMLSDYWPTHNQIIFGKEIFHYQYYSKLVFSMVLPFLTEAGLNEYKRILGYDKPDR</sequence>
<dbReference type="RefSeq" id="WP_073091619.1">
    <property type="nucleotide sequence ID" value="NZ_FRCY01000002.1"/>
</dbReference>
<name>A0A1M7JI26_9BACT</name>